<gene>
    <name evidence="2" type="ORF">M409DRAFT_29931</name>
</gene>
<dbReference type="RefSeq" id="XP_033660501.1">
    <property type="nucleotide sequence ID" value="XM_033809681.1"/>
</dbReference>
<dbReference type="EMBL" id="ML993635">
    <property type="protein sequence ID" value="KAF2159612.1"/>
    <property type="molecule type" value="Genomic_DNA"/>
</dbReference>
<feature type="signal peptide" evidence="1">
    <location>
        <begin position="1"/>
        <end position="19"/>
    </location>
</feature>
<dbReference type="GO" id="GO:0005576">
    <property type="term" value="C:extracellular region"/>
    <property type="evidence" value="ECO:0007669"/>
    <property type="project" value="TreeGrafter"/>
</dbReference>
<dbReference type="Proteomes" id="UP000799537">
    <property type="component" value="Unassembled WGS sequence"/>
</dbReference>
<dbReference type="PANTHER" id="PTHR38123:SF1">
    <property type="entry name" value="HYDROPHOBIC SURFACE BINDING PROTEIN"/>
    <property type="match status" value="1"/>
</dbReference>
<keyword evidence="1" id="KW-0732">Signal</keyword>
<evidence type="ECO:0008006" key="4">
    <source>
        <dbReference type="Google" id="ProtNLM"/>
    </source>
</evidence>
<keyword evidence="3" id="KW-1185">Reference proteome</keyword>
<evidence type="ECO:0000313" key="3">
    <source>
        <dbReference type="Proteomes" id="UP000799537"/>
    </source>
</evidence>
<sequence>MAIGSSIFLILATITTVFAIDSASFSAQWKAQAQSDIDTINTDLDDLISSINNLDAKHIVHNIASLTSSVRTATQDVESGPGVNDLAAMAIIFYVQEQMAPKVEEAMSGLVKVKKHVTKAGKRKVVARRLNTLEAEPKKLGAALLFKAPADRQDETQVIIDEIVGDVENAAAAYI</sequence>
<accession>A0A6A6C1B3</accession>
<organism evidence="2 3">
    <name type="scientific">Zasmidium cellare ATCC 36951</name>
    <dbReference type="NCBI Taxonomy" id="1080233"/>
    <lineage>
        <taxon>Eukaryota</taxon>
        <taxon>Fungi</taxon>
        <taxon>Dikarya</taxon>
        <taxon>Ascomycota</taxon>
        <taxon>Pezizomycotina</taxon>
        <taxon>Dothideomycetes</taxon>
        <taxon>Dothideomycetidae</taxon>
        <taxon>Mycosphaerellales</taxon>
        <taxon>Mycosphaerellaceae</taxon>
        <taxon>Zasmidium</taxon>
    </lineage>
</organism>
<dbReference type="PANTHER" id="PTHR38123">
    <property type="entry name" value="CELL WALL SERINE-THREONINE-RICH GALACTOMANNOPROTEIN MP1 (AFU_ORTHOLOGUE AFUA_4G03240)"/>
    <property type="match status" value="1"/>
</dbReference>
<proteinExistence type="predicted"/>
<name>A0A6A6C1B3_ZASCE</name>
<dbReference type="GeneID" id="54562953"/>
<reference evidence="2" key="1">
    <citation type="journal article" date="2020" name="Stud. Mycol.">
        <title>101 Dothideomycetes genomes: a test case for predicting lifestyles and emergence of pathogens.</title>
        <authorList>
            <person name="Haridas S."/>
            <person name="Albert R."/>
            <person name="Binder M."/>
            <person name="Bloem J."/>
            <person name="Labutti K."/>
            <person name="Salamov A."/>
            <person name="Andreopoulos B."/>
            <person name="Baker S."/>
            <person name="Barry K."/>
            <person name="Bills G."/>
            <person name="Bluhm B."/>
            <person name="Cannon C."/>
            <person name="Castanera R."/>
            <person name="Culley D."/>
            <person name="Daum C."/>
            <person name="Ezra D."/>
            <person name="Gonzalez J."/>
            <person name="Henrissat B."/>
            <person name="Kuo A."/>
            <person name="Liang C."/>
            <person name="Lipzen A."/>
            <person name="Lutzoni F."/>
            <person name="Magnuson J."/>
            <person name="Mondo S."/>
            <person name="Nolan M."/>
            <person name="Ohm R."/>
            <person name="Pangilinan J."/>
            <person name="Park H.-J."/>
            <person name="Ramirez L."/>
            <person name="Alfaro M."/>
            <person name="Sun H."/>
            <person name="Tritt A."/>
            <person name="Yoshinaga Y."/>
            <person name="Zwiers L.-H."/>
            <person name="Turgeon B."/>
            <person name="Goodwin S."/>
            <person name="Spatafora J."/>
            <person name="Crous P."/>
            <person name="Grigoriev I."/>
        </authorList>
    </citation>
    <scope>NUCLEOTIDE SEQUENCE</scope>
    <source>
        <strain evidence="2">ATCC 36951</strain>
    </source>
</reference>
<feature type="chain" id="PRO_5025373037" description="Fungal N-terminal domain-containing protein" evidence="1">
    <location>
        <begin position="20"/>
        <end position="175"/>
    </location>
</feature>
<protein>
    <recommendedName>
        <fullName evidence="4">Fungal N-terminal domain-containing protein</fullName>
    </recommendedName>
</protein>
<evidence type="ECO:0000256" key="1">
    <source>
        <dbReference type="SAM" id="SignalP"/>
    </source>
</evidence>
<dbReference type="InterPro" id="IPR021054">
    <property type="entry name" value="Cell_wall_mannoprotein_1"/>
</dbReference>
<evidence type="ECO:0000313" key="2">
    <source>
        <dbReference type="EMBL" id="KAF2159612.1"/>
    </source>
</evidence>
<dbReference type="Gene3D" id="1.20.1280.140">
    <property type="match status" value="1"/>
</dbReference>
<dbReference type="Pfam" id="PF12296">
    <property type="entry name" value="HsbA"/>
    <property type="match status" value="1"/>
</dbReference>
<dbReference type="AlphaFoldDB" id="A0A6A6C1B3"/>